<evidence type="ECO:0000256" key="1">
    <source>
        <dbReference type="SAM" id="MobiDB-lite"/>
    </source>
</evidence>
<dbReference type="AlphaFoldDB" id="A0A0F9HEZ0"/>
<feature type="transmembrane region" description="Helical" evidence="2">
    <location>
        <begin position="25"/>
        <end position="43"/>
    </location>
</feature>
<dbReference type="EMBL" id="LAZR01017115">
    <property type="protein sequence ID" value="KKM01732.1"/>
    <property type="molecule type" value="Genomic_DNA"/>
</dbReference>
<keyword evidence="2" id="KW-0472">Membrane</keyword>
<feature type="non-terminal residue" evidence="3">
    <location>
        <position position="116"/>
    </location>
</feature>
<gene>
    <name evidence="3" type="ORF">LCGC14_1791450</name>
</gene>
<keyword evidence="2" id="KW-1133">Transmembrane helix</keyword>
<keyword evidence="2" id="KW-0812">Transmembrane</keyword>
<reference evidence="3" key="1">
    <citation type="journal article" date="2015" name="Nature">
        <title>Complex archaea that bridge the gap between prokaryotes and eukaryotes.</title>
        <authorList>
            <person name="Spang A."/>
            <person name="Saw J.H."/>
            <person name="Jorgensen S.L."/>
            <person name="Zaremba-Niedzwiedzka K."/>
            <person name="Martijn J."/>
            <person name="Lind A.E."/>
            <person name="van Eijk R."/>
            <person name="Schleper C."/>
            <person name="Guy L."/>
            <person name="Ettema T.J."/>
        </authorList>
    </citation>
    <scope>NUCLEOTIDE SEQUENCE</scope>
</reference>
<comment type="caution">
    <text evidence="3">The sequence shown here is derived from an EMBL/GenBank/DDBJ whole genome shotgun (WGS) entry which is preliminary data.</text>
</comment>
<evidence type="ECO:0000313" key="3">
    <source>
        <dbReference type="EMBL" id="KKM01732.1"/>
    </source>
</evidence>
<feature type="region of interest" description="Disordered" evidence="1">
    <location>
        <begin position="44"/>
        <end position="64"/>
    </location>
</feature>
<organism evidence="3">
    <name type="scientific">marine sediment metagenome</name>
    <dbReference type="NCBI Taxonomy" id="412755"/>
    <lineage>
        <taxon>unclassified sequences</taxon>
        <taxon>metagenomes</taxon>
        <taxon>ecological metagenomes</taxon>
    </lineage>
</organism>
<proteinExistence type="predicted"/>
<name>A0A0F9HEZ0_9ZZZZ</name>
<evidence type="ECO:0000256" key="2">
    <source>
        <dbReference type="SAM" id="Phobius"/>
    </source>
</evidence>
<accession>A0A0F9HEZ0</accession>
<protein>
    <submittedName>
        <fullName evidence="3">Uncharacterized protein</fullName>
    </submittedName>
</protein>
<sequence>MRRAAHGCICLNARAYNIRWLRARFVYVCAFDASLFACAPGCGGRGRARRRGAPPQPSPPSAFAAAGTAATATAAASSASAAAVNGAVTAPEPMPSISAAIDEAWHSRVQWSTLLV</sequence>